<dbReference type="Gene3D" id="3.40.50.11780">
    <property type="match status" value="2"/>
</dbReference>
<accession>A0AAU3I6S0</accession>
<feature type="domain" description="Tail sheath protein subtilisin-like" evidence="2">
    <location>
        <begin position="237"/>
        <end position="393"/>
    </location>
</feature>
<proteinExistence type="inferred from homology"/>
<organism evidence="3">
    <name type="scientific">Streptomyces sp. NBC_01393</name>
    <dbReference type="NCBI Taxonomy" id="2903851"/>
    <lineage>
        <taxon>Bacteria</taxon>
        <taxon>Bacillati</taxon>
        <taxon>Actinomycetota</taxon>
        <taxon>Actinomycetes</taxon>
        <taxon>Kitasatosporales</taxon>
        <taxon>Streptomycetaceae</taxon>
        <taxon>Streptomyces</taxon>
    </lineage>
</organism>
<name>A0AAU3I6S0_9ACTN</name>
<dbReference type="PANTHER" id="PTHR35861">
    <property type="match status" value="1"/>
</dbReference>
<dbReference type="InterPro" id="IPR035089">
    <property type="entry name" value="Phage_sheath_subtilisin"/>
</dbReference>
<evidence type="ECO:0000256" key="1">
    <source>
        <dbReference type="ARBA" id="ARBA00008005"/>
    </source>
</evidence>
<dbReference type="PANTHER" id="PTHR35861:SF1">
    <property type="entry name" value="PHAGE TAIL SHEATH PROTEIN"/>
    <property type="match status" value="1"/>
</dbReference>
<evidence type="ECO:0000259" key="2">
    <source>
        <dbReference type="Pfam" id="PF04984"/>
    </source>
</evidence>
<evidence type="ECO:0000313" key="3">
    <source>
        <dbReference type="EMBL" id="WTZ13174.1"/>
    </source>
</evidence>
<dbReference type="AlphaFoldDB" id="A0AAU3I6S0"/>
<gene>
    <name evidence="3" type="ORF">OG699_37570</name>
</gene>
<dbReference type="Pfam" id="PF04984">
    <property type="entry name" value="Phage_sheath_1"/>
    <property type="match status" value="1"/>
</dbReference>
<protein>
    <submittedName>
        <fullName evidence="3">Phage tail sheath subtilisin-like domain-containing protein</fullName>
    </submittedName>
</protein>
<reference evidence="3" key="1">
    <citation type="submission" date="2022-10" db="EMBL/GenBank/DDBJ databases">
        <title>The complete genomes of actinobacterial strains from the NBC collection.</title>
        <authorList>
            <person name="Joergensen T.S."/>
            <person name="Alvarez Arevalo M."/>
            <person name="Sterndorff E.B."/>
            <person name="Faurdal D."/>
            <person name="Vuksanovic O."/>
            <person name="Mourched A.-S."/>
            <person name="Charusanti P."/>
            <person name="Shaw S."/>
            <person name="Blin K."/>
            <person name="Weber T."/>
        </authorList>
    </citation>
    <scope>NUCLEOTIDE SEQUENCE</scope>
    <source>
        <strain evidence="3">NBC_01393</strain>
    </source>
</reference>
<comment type="similarity">
    <text evidence="1">Belongs to the myoviridae tail sheath protein family.</text>
</comment>
<dbReference type="EMBL" id="CP109546">
    <property type="protein sequence ID" value="WTZ13174.1"/>
    <property type="molecule type" value="Genomic_DNA"/>
</dbReference>
<dbReference type="InterPro" id="IPR052042">
    <property type="entry name" value="Tail_sheath_structural"/>
</dbReference>
<sequence>MMTVYKRPGVYVSETLTPLAQAVSTPGGSVAAFVGTCKQGGSLAPTLVSSWSQYVAAYGGFGDTSDLLPFAVWSYFNNGGNAAYIVRAAATDAVAASVTLQDTETVAKDTLKITAISPGTWGNKIYVDVTPGATGAGRFDLYVYVGGSTAAYLKERFADVSLDPSDSRNAQALINSPVTGSAYVQIQSLLNTAWAANHAPAVQSGSPLAGGIDGVAAVSLDTAAKRLEIIDDNLILNIPGVTDPIVLNSVVSWAQTQGNVFVVVDGVKPLASDNAHSYALALQGMASGGSALASSSYAAVYGPWLIVNDPATLASGSSRLLPPGGAVLGQYSRTDASRGVQKPPAGVDTALKGVLDVQFRFTNDDQDSLNVSGINVIKALPGTGFIIYGARTLSVNMPDRYVSIRRSLMMIKKGLRDLTRFAVFEPNDQILWDQVSALATQYLLTLMQTGVLAGTTTDEAFFVVCDSTNNTPASVASGAVNVQVGVALQTPAEYIVIQIGQYSGGSTATENAS</sequence>